<evidence type="ECO:0000313" key="2">
    <source>
        <dbReference type="EMBL" id="MCD9560499.1"/>
    </source>
</evidence>
<evidence type="ECO:0000256" key="1">
    <source>
        <dbReference type="SAM" id="MobiDB-lite"/>
    </source>
</evidence>
<dbReference type="EMBL" id="JACEIK010002329">
    <property type="protein sequence ID" value="MCD9560499.1"/>
    <property type="molecule type" value="Genomic_DNA"/>
</dbReference>
<feature type="non-terminal residue" evidence="2">
    <location>
        <position position="163"/>
    </location>
</feature>
<proteinExistence type="predicted"/>
<protein>
    <submittedName>
        <fullName evidence="2">Uncharacterized protein</fullName>
    </submittedName>
</protein>
<feature type="region of interest" description="Disordered" evidence="1">
    <location>
        <begin position="1"/>
        <end position="66"/>
    </location>
</feature>
<keyword evidence="3" id="KW-1185">Reference proteome</keyword>
<feature type="compositionally biased region" description="Basic and acidic residues" evidence="1">
    <location>
        <begin position="39"/>
        <end position="66"/>
    </location>
</feature>
<gene>
    <name evidence="2" type="ORF">HAX54_019186</name>
</gene>
<dbReference type="Proteomes" id="UP000823775">
    <property type="component" value="Unassembled WGS sequence"/>
</dbReference>
<feature type="region of interest" description="Disordered" evidence="1">
    <location>
        <begin position="121"/>
        <end position="163"/>
    </location>
</feature>
<feature type="compositionally biased region" description="Low complexity" evidence="1">
    <location>
        <begin position="121"/>
        <end position="133"/>
    </location>
</feature>
<accession>A0ABS8UNL7</accession>
<reference evidence="2 3" key="1">
    <citation type="journal article" date="2021" name="BMC Genomics">
        <title>Datura genome reveals duplications of psychoactive alkaloid biosynthetic genes and high mutation rate following tissue culture.</title>
        <authorList>
            <person name="Rajewski A."/>
            <person name="Carter-House D."/>
            <person name="Stajich J."/>
            <person name="Litt A."/>
        </authorList>
    </citation>
    <scope>NUCLEOTIDE SEQUENCE [LARGE SCALE GENOMIC DNA]</scope>
    <source>
        <strain evidence="2">AR-01</strain>
    </source>
</reference>
<organism evidence="2 3">
    <name type="scientific">Datura stramonium</name>
    <name type="common">Jimsonweed</name>
    <name type="synonym">Common thornapple</name>
    <dbReference type="NCBI Taxonomy" id="4076"/>
    <lineage>
        <taxon>Eukaryota</taxon>
        <taxon>Viridiplantae</taxon>
        <taxon>Streptophyta</taxon>
        <taxon>Embryophyta</taxon>
        <taxon>Tracheophyta</taxon>
        <taxon>Spermatophyta</taxon>
        <taxon>Magnoliopsida</taxon>
        <taxon>eudicotyledons</taxon>
        <taxon>Gunneridae</taxon>
        <taxon>Pentapetalae</taxon>
        <taxon>asterids</taxon>
        <taxon>lamiids</taxon>
        <taxon>Solanales</taxon>
        <taxon>Solanaceae</taxon>
        <taxon>Solanoideae</taxon>
        <taxon>Datureae</taxon>
        <taxon>Datura</taxon>
    </lineage>
</organism>
<comment type="caution">
    <text evidence="2">The sequence shown here is derived from an EMBL/GenBank/DDBJ whole genome shotgun (WGS) entry which is preliminary data.</text>
</comment>
<evidence type="ECO:0000313" key="3">
    <source>
        <dbReference type="Proteomes" id="UP000823775"/>
    </source>
</evidence>
<sequence>MLESEDFKEYVINDTREVDKDKGKQRGEEGSNTLSTEITTDKELEEKKDEDKETSNNIRTREEEKHYMSTTEWIGQAFSNSKETIDGRPIFGIGNLLDASPQEAVASSATAHLPTRWRRAAANAPSRSSMPRRALNRAGRPVPHTWNRAAQGLHRASGRTAVA</sequence>
<name>A0ABS8UNL7_DATST</name>
<feature type="compositionally biased region" description="Basic and acidic residues" evidence="1">
    <location>
        <begin position="1"/>
        <end position="29"/>
    </location>
</feature>